<name>K6P0J6_9FIRM</name>
<dbReference type="Proteomes" id="UP000005710">
    <property type="component" value="Unassembled WGS sequence"/>
</dbReference>
<gene>
    <name evidence="7" type="ORF">ThesuDRAFT_02364</name>
</gene>
<keyword evidence="8" id="KW-1185">Reference proteome</keyword>
<accession>K6P0J6</accession>
<dbReference type="STRING" id="867903.ThesuDRAFT_02364"/>
<evidence type="ECO:0000256" key="1">
    <source>
        <dbReference type="ARBA" id="ARBA00022729"/>
    </source>
</evidence>
<feature type="coiled-coil region" evidence="2">
    <location>
        <begin position="281"/>
        <end position="375"/>
    </location>
</feature>
<evidence type="ECO:0000256" key="4">
    <source>
        <dbReference type="SAM" id="Phobius"/>
    </source>
</evidence>
<keyword evidence="4" id="KW-0472">Membrane</keyword>
<dbReference type="GO" id="GO:0004222">
    <property type="term" value="F:metalloendopeptidase activity"/>
    <property type="evidence" value="ECO:0007669"/>
    <property type="project" value="TreeGrafter"/>
</dbReference>
<keyword evidence="4" id="KW-0812">Transmembrane</keyword>
<dbReference type="RefSeq" id="WP_006904646.1">
    <property type="nucleotide sequence ID" value="NZ_JH976535.1"/>
</dbReference>
<evidence type="ECO:0000256" key="2">
    <source>
        <dbReference type="SAM" id="Coils"/>
    </source>
</evidence>
<dbReference type="PANTHER" id="PTHR21666:SF270">
    <property type="entry name" value="MUREIN HYDROLASE ACTIVATOR ENVC"/>
    <property type="match status" value="1"/>
</dbReference>
<feature type="compositionally biased region" description="Low complexity" evidence="3">
    <location>
        <begin position="87"/>
        <end position="99"/>
    </location>
</feature>
<dbReference type="Gene3D" id="6.10.250.3150">
    <property type="match status" value="1"/>
</dbReference>
<keyword evidence="2" id="KW-0175">Coiled coil</keyword>
<dbReference type="AlphaFoldDB" id="K6P0J6"/>
<feature type="domain" description="Peptidoglycan hydrolase PcsB coiled-coil" evidence="6">
    <location>
        <begin position="221"/>
        <end position="291"/>
    </location>
</feature>
<dbReference type="InterPro" id="IPR057309">
    <property type="entry name" value="PcsB_CC"/>
</dbReference>
<dbReference type="Pfam" id="PF24568">
    <property type="entry name" value="CC_PcsB"/>
    <property type="match status" value="1"/>
</dbReference>
<evidence type="ECO:0000259" key="5">
    <source>
        <dbReference type="Pfam" id="PF01551"/>
    </source>
</evidence>
<dbReference type="InterPro" id="IPR011055">
    <property type="entry name" value="Dup_hybrid_motif"/>
</dbReference>
<feature type="region of interest" description="Disordered" evidence="3">
    <location>
        <begin position="57"/>
        <end position="108"/>
    </location>
</feature>
<dbReference type="SUPFAM" id="SSF51261">
    <property type="entry name" value="Duplicated hybrid motif"/>
    <property type="match status" value="1"/>
</dbReference>
<dbReference type="Pfam" id="PF01551">
    <property type="entry name" value="Peptidase_M23"/>
    <property type="match status" value="1"/>
</dbReference>
<protein>
    <submittedName>
        <fullName evidence="7">Membrane-bound metallopeptidase</fullName>
    </submittedName>
</protein>
<reference evidence="7" key="2">
    <citation type="submission" date="2012-10" db="EMBL/GenBank/DDBJ databases">
        <title>Improved high-quality draft of Thermaerobacter subterraneus C21, DSM 13965.</title>
        <authorList>
            <consortium name="DOE Joint Genome Institute"/>
            <person name="Eisen J."/>
            <person name="Huntemann M."/>
            <person name="Wei C.-L."/>
            <person name="Han J."/>
            <person name="Detter J.C."/>
            <person name="Han C."/>
            <person name="Tapia R."/>
            <person name="Chen A."/>
            <person name="Kyrpides N."/>
            <person name="Mavromatis K."/>
            <person name="Markowitz V."/>
            <person name="Szeto E."/>
            <person name="Ivanova N."/>
            <person name="Mikhailova N."/>
            <person name="Ovchinnikova G."/>
            <person name="Pagani I."/>
            <person name="Pati A."/>
            <person name="Goodwin L."/>
            <person name="Nordberg H.P."/>
            <person name="Cantor M.N."/>
            <person name="Hua S.X."/>
            <person name="Woyke T."/>
            <person name="Eisen J."/>
            <person name="Klenk H.-P."/>
        </authorList>
    </citation>
    <scope>NUCLEOTIDE SEQUENCE [LARGE SCALE GENOMIC DNA]</scope>
    <source>
        <strain evidence="7">DSM 13965</strain>
    </source>
</reference>
<dbReference type="InterPro" id="IPR016047">
    <property type="entry name" value="M23ase_b-sheet_dom"/>
</dbReference>
<dbReference type="InterPro" id="IPR050570">
    <property type="entry name" value="Cell_wall_metabolism_enzyme"/>
</dbReference>
<dbReference type="HOGENOM" id="CLU_029425_4_3_9"/>
<keyword evidence="1" id="KW-0732">Signal</keyword>
<comment type="caution">
    <text evidence="7">The sequence shown here is derived from an EMBL/GenBank/DDBJ whole genome shotgun (WGS) entry which is preliminary data.</text>
</comment>
<feature type="transmembrane region" description="Helical" evidence="4">
    <location>
        <begin position="113"/>
        <end position="134"/>
    </location>
</feature>
<feature type="domain" description="M23ase beta-sheet core" evidence="5">
    <location>
        <begin position="412"/>
        <end position="514"/>
    </location>
</feature>
<evidence type="ECO:0000313" key="7">
    <source>
        <dbReference type="EMBL" id="EKP94625.1"/>
    </source>
</evidence>
<dbReference type="eggNOG" id="COG4942">
    <property type="taxonomic scope" value="Bacteria"/>
</dbReference>
<dbReference type="CDD" id="cd12797">
    <property type="entry name" value="M23_peptidase"/>
    <property type="match status" value="1"/>
</dbReference>
<organism evidence="7 8">
    <name type="scientific">Thermaerobacter subterraneus DSM 13965</name>
    <dbReference type="NCBI Taxonomy" id="867903"/>
    <lineage>
        <taxon>Bacteria</taxon>
        <taxon>Bacillati</taxon>
        <taxon>Bacillota</taxon>
        <taxon>Clostridia</taxon>
        <taxon>Eubacteriales</taxon>
        <taxon>Clostridiales Family XVII. Incertae Sedis</taxon>
        <taxon>Thermaerobacter</taxon>
    </lineage>
</organism>
<dbReference type="EMBL" id="AENY02000003">
    <property type="protein sequence ID" value="EKP94625.1"/>
    <property type="molecule type" value="Genomic_DNA"/>
</dbReference>
<feature type="coiled-coil region" evidence="2">
    <location>
        <begin position="144"/>
        <end position="234"/>
    </location>
</feature>
<dbReference type="PANTHER" id="PTHR21666">
    <property type="entry name" value="PEPTIDASE-RELATED"/>
    <property type="match status" value="1"/>
</dbReference>
<sequence>MAWWRGPWFARWGEDEPWAGNVQPRGVRKLLGRAGAKSGRPGTGALEGCRGGCRGEGAPAGGGAPERPLPVPNAGSSPARDAGGGTAVRTRTGEAPGRPGRNRRAVRRRGTRAVTVLVAAALVAGVLSGVAGPAPAPVRAASSISELRQKINEANETLRQLEQRQAEAQRKLKALKQDEASIAERVRILEAQIRETRVKLAELTEKVREAEARVEAKQQEIDEATRQLEQREDYVARRIRAIQENGTVGVLEVLFEANSFSDFLTRLDLLSQILRHDLDVMAQVQAERERLVAEKKELDAERQKLVALKAEVERQQRQLNATVASHKDELARLAEQRRRMEEHLEALEADSKEVERLLKNLQADLKRQLEALNRNRAPRSGGRFLWPVPGEYTITSGFNPARRHPIYGTVRPHTGIDIDGQGPPDPNPSTWDEIVAADDGIVVASRYMSGYGNTIIIAHDETYSTLYGHLSRRYVEPGQVVRRGQVIGLMGTTGASTGTHLHFGVWVNGQPVNPMPYLR</sequence>
<reference evidence="7" key="1">
    <citation type="submission" date="2010-10" db="EMBL/GenBank/DDBJ databases">
        <authorList>
            <consortium name="US DOE Joint Genome Institute (JGI-PGF)"/>
            <person name="Lucas S."/>
            <person name="Copeland A."/>
            <person name="Lapidus A."/>
            <person name="Bruce D."/>
            <person name="Goodwin L."/>
            <person name="Pitluck S."/>
            <person name="Kyrpides N."/>
            <person name="Mavromatis K."/>
            <person name="Detter J.C."/>
            <person name="Han C."/>
            <person name="Land M."/>
            <person name="Hauser L."/>
            <person name="Markowitz V."/>
            <person name="Cheng J.-F."/>
            <person name="Hugenholtz P."/>
            <person name="Woyke T."/>
            <person name="Wu D."/>
            <person name="Pukall R."/>
            <person name="Wahrenburg C."/>
            <person name="Brambilla E."/>
            <person name="Klenk H.-P."/>
            <person name="Eisen J.A."/>
        </authorList>
    </citation>
    <scope>NUCLEOTIDE SEQUENCE [LARGE SCALE GENOMIC DNA]</scope>
    <source>
        <strain evidence="7">DSM 13965</strain>
    </source>
</reference>
<keyword evidence="4" id="KW-1133">Transmembrane helix</keyword>
<dbReference type="Gene3D" id="2.70.70.10">
    <property type="entry name" value="Glucose Permease (Domain IIA)"/>
    <property type="match status" value="1"/>
</dbReference>
<evidence type="ECO:0000256" key="3">
    <source>
        <dbReference type="SAM" id="MobiDB-lite"/>
    </source>
</evidence>
<evidence type="ECO:0000259" key="6">
    <source>
        <dbReference type="Pfam" id="PF24568"/>
    </source>
</evidence>
<evidence type="ECO:0000313" key="8">
    <source>
        <dbReference type="Proteomes" id="UP000005710"/>
    </source>
</evidence>
<proteinExistence type="predicted"/>